<evidence type="ECO:0000256" key="1">
    <source>
        <dbReference type="SAM" id="MobiDB-lite"/>
    </source>
</evidence>
<proteinExistence type="predicted"/>
<feature type="compositionally biased region" description="Polar residues" evidence="1">
    <location>
        <begin position="27"/>
        <end position="36"/>
    </location>
</feature>
<dbReference type="EMBL" id="JXTB01000720">
    <property type="protein sequence ID" value="PON33543.1"/>
    <property type="molecule type" value="Genomic_DNA"/>
</dbReference>
<name>A0A2P5AAI3_PARAD</name>
<organism evidence="2 3">
    <name type="scientific">Parasponia andersonii</name>
    <name type="common">Sponia andersonii</name>
    <dbReference type="NCBI Taxonomy" id="3476"/>
    <lineage>
        <taxon>Eukaryota</taxon>
        <taxon>Viridiplantae</taxon>
        <taxon>Streptophyta</taxon>
        <taxon>Embryophyta</taxon>
        <taxon>Tracheophyta</taxon>
        <taxon>Spermatophyta</taxon>
        <taxon>Magnoliopsida</taxon>
        <taxon>eudicotyledons</taxon>
        <taxon>Gunneridae</taxon>
        <taxon>Pentapetalae</taxon>
        <taxon>rosids</taxon>
        <taxon>fabids</taxon>
        <taxon>Rosales</taxon>
        <taxon>Cannabaceae</taxon>
        <taxon>Parasponia</taxon>
    </lineage>
</organism>
<dbReference type="AlphaFoldDB" id="A0A2P5AAI3"/>
<dbReference type="Proteomes" id="UP000237105">
    <property type="component" value="Unassembled WGS sequence"/>
</dbReference>
<dbReference type="PANTHER" id="PTHR34466:SF1">
    <property type="entry name" value="OS06G0609800 PROTEIN"/>
    <property type="match status" value="1"/>
</dbReference>
<keyword evidence="3" id="KW-1185">Reference proteome</keyword>
<protein>
    <submittedName>
        <fullName evidence="2">Uncharacterized protein</fullName>
    </submittedName>
</protein>
<feature type="region of interest" description="Disordered" evidence="1">
    <location>
        <begin position="1"/>
        <end position="36"/>
    </location>
</feature>
<gene>
    <name evidence="2" type="ORF">PanWU01x14_351820</name>
</gene>
<feature type="region of interest" description="Disordered" evidence="1">
    <location>
        <begin position="92"/>
        <end position="117"/>
    </location>
</feature>
<evidence type="ECO:0000313" key="2">
    <source>
        <dbReference type="EMBL" id="PON33543.1"/>
    </source>
</evidence>
<feature type="non-terminal residue" evidence="2">
    <location>
        <position position="1"/>
    </location>
</feature>
<comment type="caution">
    <text evidence="2">The sequence shown here is derived from an EMBL/GenBank/DDBJ whole genome shotgun (WGS) entry which is preliminary data.</text>
</comment>
<dbReference type="PANTHER" id="PTHR34466">
    <property type="entry name" value="OS11G0129800 PROTEIN"/>
    <property type="match status" value="1"/>
</dbReference>
<sequence>GIGLKRNGDLNRPSNRPRSELQLGDDSASSNQSSAHYRSRSLSRFSHWLLALGTDGFNEAPAAPRGRFVNTIRGTWFPKISLDNLAVEFFESSGDRGRSGSRNSDVSPKSGPTASQR</sequence>
<dbReference type="OrthoDB" id="1911931at2759"/>
<accession>A0A2P5AAI3</accession>
<evidence type="ECO:0000313" key="3">
    <source>
        <dbReference type="Proteomes" id="UP000237105"/>
    </source>
</evidence>
<reference evidence="3" key="1">
    <citation type="submission" date="2016-06" db="EMBL/GenBank/DDBJ databases">
        <title>Parallel loss of symbiosis genes in relatives of nitrogen-fixing non-legume Parasponia.</title>
        <authorList>
            <person name="Van Velzen R."/>
            <person name="Holmer R."/>
            <person name="Bu F."/>
            <person name="Rutten L."/>
            <person name="Van Zeijl A."/>
            <person name="Liu W."/>
            <person name="Santuari L."/>
            <person name="Cao Q."/>
            <person name="Sharma T."/>
            <person name="Shen D."/>
            <person name="Roswanjaya Y."/>
            <person name="Wardhani T."/>
            <person name="Kalhor M.S."/>
            <person name="Jansen J."/>
            <person name="Van den Hoogen J."/>
            <person name="Gungor B."/>
            <person name="Hartog M."/>
            <person name="Hontelez J."/>
            <person name="Verver J."/>
            <person name="Yang W.-C."/>
            <person name="Schijlen E."/>
            <person name="Repin R."/>
            <person name="Schilthuizen M."/>
            <person name="Schranz E."/>
            <person name="Heidstra R."/>
            <person name="Miyata K."/>
            <person name="Fedorova E."/>
            <person name="Kohlen W."/>
            <person name="Bisseling T."/>
            <person name="Smit S."/>
            <person name="Geurts R."/>
        </authorList>
    </citation>
    <scope>NUCLEOTIDE SEQUENCE [LARGE SCALE GENOMIC DNA]</scope>
    <source>
        <strain evidence="3">cv. WU1-14</strain>
    </source>
</reference>